<sequence length="274" mass="29322">MPTLSNTKQEEKSNNANITDPSTALSFSSSQYEGVGDGIIVAPAMIPDTATPAPCMFYYTSPLMKNSDESFPLPSSTDSNETINSSCTTQPSSCSSTASSSSPPPPPVMSCTNGPATTNVLSNNYLLNADLSDSGDDVPSDDNTSIRSAATSSNNDEKSKELESFDLSCQFVAPLSSPFTGKEAMIDKNATNNIFNQQHKNDVQLVMDGDANFNWSPTFIFPSDDNLLFLAGNGAGNSDYNYNETISKCDNSLMDLAMLPDLPIPIRTTRKLPQ</sequence>
<reference evidence="2" key="1">
    <citation type="submission" date="2021-01" db="EMBL/GenBank/DDBJ databases">
        <authorList>
            <person name="Corre E."/>
            <person name="Pelletier E."/>
            <person name="Niang G."/>
            <person name="Scheremetjew M."/>
            <person name="Finn R."/>
            <person name="Kale V."/>
            <person name="Holt S."/>
            <person name="Cochrane G."/>
            <person name="Meng A."/>
            <person name="Brown T."/>
            <person name="Cohen L."/>
        </authorList>
    </citation>
    <scope>NUCLEOTIDE SEQUENCE</scope>
    <source>
        <strain evidence="2">CCAP1064/1</strain>
    </source>
</reference>
<dbReference type="AlphaFoldDB" id="A0A7S0C7L1"/>
<feature type="compositionally biased region" description="Polar residues" evidence="1">
    <location>
        <begin position="73"/>
        <end position="84"/>
    </location>
</feature>
<proteinExistence type="predicted"/>
<organism evidence="2">
    <name type="scientific">Proboscia inermis</name>
    <dbReference type="NCBI Taxonomy" id="420281"/>
    <lineage>
        <taxon>Eukaryota</taxon>
        <taxon>Sar</taxon>
        <taxon>Stramenopiles</taxon>
        <taxon>Ochrophyta</taxon>
        <taxon>Bacillariophyta</taxon>
        <taxon>Coscinodiscophyceae</taxon>
        <taxon>Rhizosoleniophycidae</taxon>
        <taxon>Rhizosoleniales</taxon>
        <taxon>Rhizosoleniaceae</taxon>
        <taxon>Proboscia</taxon>
    </lineage>
</organism>
<name>A0A7S0C7L1_9STRA</name>
<protein>
    <submittedName>
        <fullName evidence="2">Uncharacterized protein</fullName>
    </submittedName>
</protein>
<feature type="region of interest" description="Disordered" evidence="1">
    <location>
        <begin position="131"/>
        <end position="159"/>
    </location>
</feature>
<gene>
    <name evidence="2" type="ORF">PINE0816_LOCUS11061</name>
</gene>
<feature type="region of interest" description="Disordered" evidence="1">
    <location>
        <begin position="1"/>
        <end position="30"/>
    </location>
</feature>
<dbReference type="EMBL" id="HBEL01023614">
    <property type="protein sequence ID" value="CAD8414926.1"/>
    <property type="molecule type" value="Transcribed_RNA"/>
</dbReference>
<feature type="region of interest" description="Disordered" evidence="1">
    <location>
        <begin position="69"/>
        <end position="115"/>
    </location>
</feature>
<evidence type="ECO:0000313" key="2">
    <source>
        <dbReference type="EMBL" id="CAD8414926.1"/>
    </source>
</evidence>
<evidence type="ECO:0000256" key="1">
    <source>
        <dbReference type="SAM" id="MobiDB-lite"/>
    </source>
</evidence>
<feature type="compositionally biased region" description="Polar residues" evidence="1">
    <location>
        <begin position="14"/>
        <end position="30"/>
    </location>
</feature>
<feature type="compositionally biased region" description="Polar residues" evidence="1">
    <location>
        <begin position="141"/>
        <end position="154"/>
    </location>
</feature>
<feature type="compositionally biased region" description="Low complexity" evidence="1">
    <location>
        <begin position="85"/>
        <end position="101"/>
    </location>
</feature>
<accession>A0A7S0C7L1</accession>